<dbReference type="Gene3D" id="3.30.40.10">
    <property type="entry name" value="Zinc/RING finger domain, C3HC4 (zinc finger)"/>
    <property type="match status" value="1"/>
</dbReference>
<gene>
    <name evidence="4" type="ORF">HanXRQr2_Chr08g0336441</name>
</gene>
<evidence type="ECO:0000256" key="2">
    <source>
        <dbReference type="ARBA" id="ARBA00022771"/>
    </source>
</evidence>
<dbReference type="Gramene" id="mRNA:HanXRQr2_Chr08g0336441">
    <property type="protein sequence ID" value="mRNA:HanXRQr2_Chr08g0336441"/>
    <property type="gene ID" value="HanXRQr2_Chr08g0336441"/>
</dbReference>
<evidence type="ECO:0000313" key="4">
    <source>
        <dbReference type="EMBL" id="KAF5795161.1"/>
    </source>
</evidence>
<reference evidence="4" key="2">
    <citation type="submission" date="2020-06" db="EMBL/GenBank/DDBJ databases">
        <title>Helianthus annuus Genome sequencing and assembly Release 2.</title>
        <authorList>
            <person name="Gouzy J."/>
            <person name="Langlade N."/>
            <person name="Munos S."/>
        </authorList>
    </citation>
    <scope>NUCLEOTIDE SEQUENCE</scope>
    <source>
        <tissue evidence="4">Leaves</tissue>
    </source>
</reference>
<reference evidence="4" key="1">
    <citation type="journal article" date="2017" name="Nature">
        <title>The sunflower genome provides insights into oil metabolism, flowering and Asterid evolution.</title>
        <authorList>
            <person name="Badouin H."/>
            <person name="Gouzy J."/>
            <person name="Grassa C.J."/>
            <person name="Murat F."/>
            <person name="Staton S.E."/>
            <person name="Cottret L."/>
            <person name="Lelandais-Briere C."/>
            <person name="Owens G.L."/>
            <person name="Carrere S."/>
            <person name="Mayjonade B."/>
            <person name="Legrand L."/>
            <person name="Gill N."/>
            <person name="Kane N.C."/>
            <person name="Bowers J.E."/>
            <person name="Hubner S."/>
            <person name="Bellec A."/>
            <person name="Berard A."/>
            <person name="Berges H."/>
            <person name="Blanchet N."/>
            <person name="Boniface M.C."/>
            <person name="Brunel D."/>
            <person name="Catrice O."/>
            <person name="Chaidir N."/>
            <person name="Claudel C."/>
            <person name="Donnadieu C."/>
            <person name="Faraut T."/>
            <person name="Fievet G."/>
            <person name="Helmstetter N."/>
            <person name="King M."/>
            <person name="Knapp S.J."/>
            <person name="Lai Z."/>
            <person name="Le Paslier M.C."/>
            <person name="Lippi Y."/>
            <person name="Lorenzon L."/>
            <person name="Mandel J.R."/>
            <person name="Marage G."/>
            <person name="Marchand G."/>
            <person name="Marquand E."/>
            <person name="Bret-Mestries E."/>
            <person name="Morien E."/>
            <person name="Nambeesan S."/>
            <person name="Nguyen T."/>
            <person name="Pegot-Espagnet P."/>
            <person name="Pouilly N."/>
            <person name="Raftis F."/>
            <person name="Sallet E."/>
            <person name="Schiex T."/>
            <person name="Thomas J."/>
            <person name="Vandecasteele C."/>
            <person name="Vares D."/>
            <person name="Vear F."/>
            <person name="Vautrin S."/>
            <person name="Crespi M."/>
            <person name="Mangin B."/>
            <person name="Burke J.M."/>
            <person name="Salse J."/>
            <person name="Munos S."/>
            <person name="Vincourt P."/>
            <person name="Rieseberg L.H."/>
            <person name="Langlade N.B."/>
        </authorList>
    </citation>
    <scope>NUCLEOTIDE SEQUENCE</scope>
    <source>
        <tissue evidence="4">Leaves</tissue>
    </source>
</reference>
<dbReference type="GO" id="GO:0008270">
    <property type="term" value="F:zinc ion binding"/>
    <property type="evidence" value="ECO:0007669"/>
    <property type="project" value="UniProtKB-KW"/>
</dbReference>
<sequence length="62" mass="7370">MNLKCVGVDDYFCQFENNYVKKCPVDVFVVVYCDCKMPYNPDLFMTQCDGCKHRYILSKYHP</sequence>
<dbReference type="SUPFAM" id="SSF57903">
    <property type="entry name" value="FYVE/PHD zinc finger"/>
    <property type="match status" value="1"/>
</dbReference>
<dbReference type="InterPro" id="IPR013083">
    <property type="entry name" value="Znf_RING/FYVE/PHD"/>
</dbReference>
<dbReference type="InterPro" id="IPR011011">
    <property type="entry name" value="Znf_FYVE_PHD"/>
</dbReference>
<protein>
    <submittedName>
        <fullName evidence="4">Zinc finger, FYVE/PHD-type, Zinc finger, RING/FYVE/PHD-type</fullName>
    </submittedName>
</protein>
<evidence type="ECO:0000256" key="1">
    <source>
        <dbReference type="ARBA" id="ARBA00022723"/>
    </source>
</evidence>
<accession>A0A9K3IDX1</accession>
<dbReference type="AlphaFoldDB" id="A0A9K3IDX1"/>
<dbReference type="Proteomes" id="UP000215914">
    <property type="component" value="Unassembled WGS sequence"/>
</dbReference>
<name>A0A9K3IDX1_HELAN</name>
<evidence type="ECO:0000256" key="3">
    <source>
        <dbReference type="ARBA" id="ARBA00022833"/>
    </source>
</evidence>
<dbReference type="EMBL" id="MNCJ02000323">
    <property type="protein sequence ID" value="KAF5795161.1"/>
    <property type="molecule type" value="Genomic_DNA"/>
</dbReference>
<keyword evidence="5" id="KW-1185">Reference proteome</keyword>
<comment type="caution">
    <text evidence="4">The sequence shown here is derived from an EMBL/GenBank/DDBJ whole genome shotgun (WGS) entry which is preliminary data.</text>
</comment>
<organism evidence="4 5">
    <name type="scientific">Helianthus annuus</name>
    <name type="common">Common sunflower</name>
    <dbReference type="NCBI Taxonomy" id="4232"/>
    <lineage>
        <taxon>Eukaryota</taxon>
        <taxon>Viridiplantae</taxon>
        <taxon>Streptophyta</taxon>
        <taxon>Embryophyta</taxon>
        <taxon>Tracheophyta</taxon>
        <taxon>Spermatophyta</taxon>
        <taxon>Magnoliopsida</taxon>
        <taxon>eudicotyledons</taxon>
        <taxon>Gunneridae</taxon>
        <taxon>Pentapetalae</taxon>
        <taxon>asterids</taxon>
        <taxon>campanulids</taxon>
        <taxon>Asterales</taxon>
        <taxon>Asteraceae</taxon>
        <taxon>Asteroideae</taxon>
        <taxon>Heliantheae alliance</taxon>
        <taxon>Heliantheae</taxon>
        <taxon>Helianthus</taxon>
    </lineage>
</organism>
<proteinExistence type="predicted"/>
<dbReference type="PANTHER" id="PTHR46364">
    <property type="entry name" value="OS08G0421900 PROTEIN"/>
    <property type="match status" value="1"/>
</dbReference>
<keyword evidence="1" id="KW-0479">Metal-binding</keyword>
<keyword evidence="3" id="KW-0862">Zinc</keyword>
<evidence type="ECO:0000313" key="5">
    <source>
        <dbReference type="Proteomes" id="UP000215914"/>
    </source>
</evidence>
<keyword evidence="2" id="KW-0863">Zinc-finger</keyword>